<name>A0ACB8SZF9_9AGAM</name>
<organism evidence="1 2">
    <name type="scientific">Artomyces pyxidatus</name>
    <dbReference type="NCBI Taxonomy" id="48021"/>
    <lineage>
        <taxon>Eukaryota</taxon>
        <taxon>Fungi</taxon>
        <taxon>Dikarya</taxon>
        <taxon>Basidiomycota</taxon>
        <taxon>Agaricomycotina</taxon>
        <taxon>Agaricomycetes</taxon>
        <taxon>Russulales</taxon>
        <taxon>Auriscalpiaceae</taxon>
        <taxon>Artomyces</taxon>
    </lineage>
</organism>
<keyword evidence="2" id="KW-1185">Reference proteome</keyword>
<sequence length="593" mass="62823">MSLTYLGALLLLLSSVHATAAASIYNRRAALCRNQPGDHGFPTQAEWAQLNAQVGGRLIPAYPTAKVCAGANCTSAQWASSIYRATLPGAMNSNNWEQDYTGSGSLCLLNSNITDCGQGDVPIWAINATSPEHLQAGVKFAAKYNLRVAIKASGHDFLGRSTAKNSLLLWTQYFKDITFSDNYRIGKKDYGSTVTVGSGVGLKVLYGAAKEQGKIFVGGTAATVVAAGGYSQGAGHSAFSPVLGLATDNAVQYNIVVANGDYLEVNEFSHPDLFWALRGGGAGSWGVIVSVTYKVFDIFSATIHQTTIQTNTSVQSGQVMAAHARHMFDLDDIRAGQYFYLAASRTNSSLSLSTLAANISGDALKARMAPFLNEVRTLGAIVTPEITITATPNDIIANADFAIESVVAGVSPADAPQGVIGFQDDVSGQNLILGSRLIPATAYQGNVDHIGDAVTKILDQGIPGFLGHMVSGGKVAENANISSAVTPKWRTAKTHILLSQTWADSTPPAIVEQIRHNFTYQSMPLLINITGETDSGSYSSEADVLEPDFQTTFFGPNYARLSAVKAIYDPHDLFIVGAGVGSEKWDAAGMCRK</sequence>
<reference evidence="1" key="2">
    <citation type="journal article" date="2022" name="New Phytol.">
        <title>Evolutionary transition to the ectomycorrhizal habit in the genomes of a hyperdiverse lineage of mushroom-forming fungi.</title>
        <authorList>
            <person name="Looney B."/>
            <person name="Miyauchi S."/>
            <person name="Morin E."/>
            <person name="Drula E."/>
            <person name="Courty P.E."/>
            <person name="Kohler A."/>
            <person name="Kuo A."/>
            <person name="LaButti K."/>
            <person name="Pangilinan J."/>
            <person name="Lipzen A."/>
            <person name="Riley R."/>
            <person name="Andreopoulos W."/>
            <person name="He G."/>
            <person name="Johnson J."/>
            <person name="Nolan M."/>
            <person name="Tritt A."/>
            <person name="Barry K.W."/>
            <person name="Grigoriev I.V."/>
            <person name="Nagy L.G."/>
            <person name="Hibbett D."/>
            <person name="Henrissat B."/>
            <person name="Matheny P.B."/>
            <person name="Labbe J."/>
            <person name="Martin F.M."/>
        </authorList>
    </citation>
    <scope>NUCLEOTIDE SEQUENCE</scope>
    <source>
        <strain evidence="1">HHB10654</strain>
    </source>
</reference>
<accession>A0ACB8SZF9</accession>
<evidence type="ECO:0000313" key="2">
    <source>
        <dbReference type="Proteomes" id="UP000814140"/>
    </source>
</evidence>
<reference evidence="1" key="1">
    <citation type="submission" date="2021-03" db="EMBL/GenBank/DDBJ databases">
        <authorList>
            <consortium name="DOE Joint Genome Institute"/>
            <person name="Ahrendt S."/>
            <person name="Looney B.P."/>
            <person name="Miyauchi S."/>
            <person name="Morin E."/>
            <person name="Drula E."/>
            <person name="Courty P.E."/>
            <person name="Chicoki N."/>
            <person name="Fauchery L."/>
            <person name="Kohler A."/>
            <person name="Kuo A."/>
            <person name="Labutti K."/>
            <person name="Pangilinan J."/>
            <person name="Lipzen A."/>
            <person name="Riley R."/>
            <person name="Andreopoulos W."/>
            <person name="He G."/>
            <person name="Johnson J."/>
            <person name="Barry K.W."/>
            <person name="Grigoriev I.V."/>
            <person name="Nagy L."/>
            <person name="Hibbett D."/>
            <person name="Henrissat B."/>
            <person name="Matheny P.B."/>
            <person name="Labbe J."/>
            <person name="Martin F."/>
        </authorList>
    </citation>
    <scope>NUCLEOTIDE SEQUENCE</scope>
    <source>
        <strain evidence="1">HHB10654</strain>
    </source>
</reference>
<evidence type="ECO:0000313" key="1">
    <source>
        <dbReference type="EMBL" id="KAI0061850.1"/>
    </source>
</evidence>
<gene>
    <name evidence="1" type="ORF">BV25DRAFT_709285</name>
</gene>
<dbReference type="Proteomes" id="UP000814140">
    <property type="component" value="Unassembled WGS sequence"/>
</dbReference>
<proteinExistence type="predicted"/>
<protein>
    <submittedName>
        <fullName evidence="1">FAD-binding domain-containing protein</fullName>
    </submittedName>
</protein>
<dbReference type="EMBL" id="MU277210">
    <property type="protein sequence ID" value="KAI0061850.1"/>
    <property type="molecule type" value="Genomic_DNA"/>
</dbReference>
<comment type="caution">
    <text evidence="1">The sequence shown here is derived from an EMBL/GenBank/DDBJ whole genome shotgun (WGS) entry which is preliminary data.</text>
</comment>